<comment type="caution">
    <text evidence="1">The sequence shown here is derived from an EMBL/GenBank/DDBJ whole genome shotgun (WGS) entry which is preliminary data.</text>
</comment>
<keyword evidence="2" id="KW-1185">Reference proteome</keyword>
<sequence length="230" mass="26039">MHQGYLLFHRKPPPKFEIEALFRLVMLYTDTKTKNKNIIVKSIHSSLRSKSKTKQKRILQIYLQRSSCSRSRHLHIVHPLRAKIRCEYNLDLNPINSVIIFPFNSSLNLSKTFLLTKGDTSEIPITSKLFRLLTHLKSPVEIAISSFCIQLKNSLATFGPEYSTGEISFVLLTNFGTSVVFTGNSIPFNSLSKSFLKGIYLVTLCACFLTGCKAEINDRPDRDSNPGPLD</sequence>
<name>A0A6G0SWH5_APHGL</name>
<protein>
    <submittedName>
        <fullName evidence="1">Uncharacterized protein</fullName>
    </submittedName>
</protein>
<dbReference type="Proteomes" id="UP000475862">
    <property type="component" value="Unassembled WGS sequence"/>
</dbReference>
<evidence type="ECO:0000313" key="1">
    <source>
        <dbReference type="EMBL" id="KAE9522508.1"/>
    </source>
</evidence>
<gene>
    <name evidence="1" type="ORF">AGLY_017101</name>
</gene>
<dbReference type="EMBL" id="VYZN01001099">
    <property type="protein sequence ID" value="KAE9522508.1"/>
    <property type="molecule type" value="Genomic_DNA"/>
</dbReference>
<accession>A0A6G0SWH5</accession>
<reference evidence="1 2" key="1">
    <citation type="submission" date="2019-08" db="EMBL/GenBank/DDBJ databases">
        <title>The genome of the soybean aphid Biotype 1, its phylome, world population structure and adaptation to the North American continent.</title>
        <authorList>
            <person name="Giordano R."/>
            <person name="Donthu R.K."/>
            <person name="Hernandez A.G."/>
            <person name="Wright C.L."/>
            <person name="Zimin A.V."/>
        </authorList>
    </citation>
    <scope>NUCLEOTIDE SEQUENCE [LARGE SCALE GENOMIC DNA]</scope>
    <source>
        <tissue evidence="1">Whole aphids</tissue>
    </source>
</reference>
<dbReference type="AlphaFoldDB" id="A0A6G0SWH5"/>
<organism evidence="1 2">
    <name type="scientific">Aphis glycines</name>
    <name type="common">Soybean aphid</name>
    <dbReference type="NCBI Taxonomy" id="307491"/>
    <lineage>
        <taxon>Eukaryota</taxon>
        <taxon>Metazoa</taxon>
        <taxon>Ecdysozoa</taxon>
        <taxon>Arthropoda</taxon>
        <taxon>Hexapoda</taxon>
        <taxon>Insecta</taxon>
        <taxon>Pterygota</taxon>
        <taxon>Neoptera</taxon>
        <taxon>Paraneoptera</taxon>
        <taxon>Hemiptera</taxon>
        <taxon>Sternorrhyncha</taxon>
        <taxon>Aphidomorpha</taxon>
        <taxon>Aphidoidea</taxon>
        <taxon>Aphididae</taxon>
        <taxon>Aphidini</taxon>
        <taxon>Aphis</taxon>
        <taxon>Aphis</taxon>
    </lineage>
</organism>
<proteinExistence type="predicted"/>
<evidence type="ECO:0000313" key="2">
    <source>
        <dbReference type="Proteomes" id="UP000475862"/>
    </source>
</evidence>